<dbReference type="AlphaFoldDB" id="A0A517YZ16"/>
<sequence length="30" mass="3555">MGLSFLIIDIEKLRPMGRSFLLVMFDVVWK</sequence>
<reference evidence="1 2" key="1">
    <citation type="submission" date="2019-02" db="EMBL/GenBank/DDBJ databases">
        <title>Deep-cultivation of Planctomycetes and their phenomic and genomic characterization uncovers novel biology.</title>
        <authorList>
            <person name="Wiegand S."/>
            <person name="Jogler M."/>
            <person name="Boedeker C."/>
            <person name="Pinto D."/>
            <person name="Vollmers J."/>
            <person name="Rivas-Marin E."/>
            <person name="Kohn T."/>
            <person name="Peeters S.H."/>
            <person name="Heuer A."/>
            <person name="Rast P."/>
            <person name="Oberbeckmann S."/>
            <person name="Bunk B."/>
            <person name="Jeske O."/>
            <person name="Meyerdierks A."/>
            <person name="Storesund J.E."/>
            <person name="Kallscheuer N."/>
            <person name="Luecker S."/>
            <person name="Lage O.M."/>
            <person name="Pohl T."/>
            <person name="Merkel B.J."/>
            <person name="Hornburger P."/>
            <person name="Mueller R.-W."/>
            <person name="Bruemmer F."/>
            <person name="Labrenz M."/>
            <person name="Spormann A.M."/>
            <person name="Op den Camp H."/>
            <person name="Overmann J."/>
            <person name="Amann R."/>
            <person name="Jetten M.S.M."/>
            <person name="Mascher T."/>
            <person name="Medema M.H."/>
            <person name="Devos D.P."/>
            <person name="Kaster A.-K."/>
            <person name="Ovreas L."/>
            <person name="Rohde M."/>
            <person name="Galperin M.Y."/>
            <person name="Jogler C."/>
        </authorList>
    </citation>
    <scope>NUCLEOTIDE SEQUENCE [LARGE SCALE GENOMIC DNA]</scope>
    <source>
        <strain evidence="1 2">KS4</strain>
    </source>
</reference>
<evidence type="ECO:0000313" key="1">
    <source>
        <dbReference type="EMBL" id="QDU35470.1"/>
    </source>
</evidence>
<name>A0A517YZ16_9BACT</name>
<dbReference type="Proteomes" id="UP000317369">
    <property type="component" value="Chromosome"/>
</dbReference>
<organism evidence="1 2">
    <name type="scientific">Poriferisphaera corsica</name>
    <dbReference type="NCBI Taxonomy" id="2528020"/>
    <lineage>
        <taxon>Bacteria</taxon>
        <taxon>Pseudomonadati</taxon>
        <taxon>Planctomycetota</taxon>
        <taxon>Phycisphaerae</taxon>
        <taxon>Phycisphaerales</taxon>
        <taxon>Phycisphaeraceae</taxon>
        <taxon>Poriferisphaera</taxon>
    </lineage>
</organism>
<dbReference type="KEGG" id="pcor:KS4_35530"/>
<accession>A0A517YZ16</accession>
<keyword evidence="2" id="KW-1185">Reference proteome</keyword>
<proteinExistence type="predicted"/>
<evidence type="ECO:0000313" key="2">
    <source>
        <dbReference type="Proteomes" id="UP000317369"/>
    </source>
</evidence>
<dbReference type="EMBL" id="CP036425">
    <property type="protein sequence ID" value="QDU35470.1"/>
    <property type="molecule type" value="Genomic_DNA"/>
</dbReference>
<protein>
    <submittedName>
        <fullName evidence="1">Uncharacterized protein</fullName>
    </submittedName>
</protein>
<gene>
    <name evidence="1" type="ORF">KS4_35530</name>
</gene>